<evidence type="ECO:0000256" key="4">
    <source>
        <dbReference type="PROSITE-ProRule" id="PRU00050"/>
    </source>
</evidence>
<evidence type="ECO:0000313" key="6">
    <source>
        <dbReference type="EMBL" id="GAA3594791.1"/>
    </source>
</evidence>
<comment type="caution">
    <text evidence="6">The sequence shown here is derived from an EMBL/GenBank/DDBJ whole genome shotgun (WGS) entry which is preliminary data.</text>
</comment>
<dbReference type="InterPro" id="IPR011247">
    <property type="entry name" value="Chemotax_prot-Glu_Me-esterase"/>
</dbReference>
<feature type="domain" description="CheB-type methylesterase" evidence="5">
    <location>
        <begin position="1"/>
        <end position="189"/>
    </location>
</feature>
<reference evidence="7" key="1">
    <citation type="journal article" date="2019" name="Int. J. Syst. Evol. Microbiol.">
        <title>The Global Catalogue of Microorganisms (GCM) 10K type strain sequencing project: providing services to taxonomists for standard genome sequencing and annotation.</title>
        <authorList>
            <consortium name="The Broad Institute Genomics Platform"/>
            <consortium name="The Broad Institute Genome Sequencing Center for Infectious Disease"/>
            <person name="Wu L."/>
            <person name="Ma J."/>
        </authorList>
    </citation>
    <scope>NUCLEOTIDE SEQUENCE [LARGE SCALE GENOMIC DNA]</scope>
    <source>
        <strain evidence="7">JCM 16902</strain>
    </source>
</reference>
<dbReference type="SUPFAM" id="SSF52738">
    <property type="entry name" value="Methylesterase CheB, C-terminal domain"/>
    <property type="match status" value="1"/>
</dbReference>
<feature type="active site" evidence="4">
    <location>
        <position position="131"/>
    </location>
</feature>
<dbReference type="PIRSF" id="PIRSF036461">
    <property type="entry name" value="Chmtx_methlestr"/>
    <property type="match status" value="1"/>
</dbReference>
<comment type="catalytic activity">
    <reaction evidence="3">
        <text>[protein]-L-glutamate 5-O-methyl ester + H2O = L-glutamyl-[protein] + methanol + H(+)</text>
        <dbReference type="Rhea" id="RHEA:23236"/>
        <dbReference type="Rhea" id="RHEA-COMP:10208"/>
        <dbReference type="Rhea" id="RHEA-COMP:10311"/>
        <dbReference type="ChEBI" id="CHEBI:15377"/>
        <dbReference type="ChEBI" id="CHEBI:15378"/>
        <dbReference type="ChEBI" id="CHEBI:17790"/>
        <dbReference type="ChEBI" id="CHEBI:29973"/>
        <dbReference type="ChEBI" id="CHEBI:82795"/>
        <dbReference type="EC" id="3.1.1.61"/>
    </reaction>
</comment>
<dbReference type="InterPro" id="IPR035909">
    <property type="entry name" value="CheB_C"/>
</dbReference>
<feature type="active site" evidence="4">
    <location>
        <position position="12"/>
    </location>
</feature>
<dbReference type="PANTHER" id="PTHR42872">
    <property type="entry name" value="PROTEIN-GLUTAMATE METHYLESTERASE/PROTEIN-GLUTAMINE GLUTAMINASE"/>
    <property type="match status" value="1"/>
</dbReference>
<dbReference type="RefSeq" id="WP_231484255.1">
    <property type="nucleotide sequence ID" value="NZ_BAAAZO010000001.1"/>
</dbReference>
<dbReference type="InterPro" id="IPR000673">
    <property type="entry name" value="Sig_transdc_resp-reg_Me-estase"/>
</dbReference>
<sequence>MAVRDVVVVGASAGGVEAISALLAPLPAELPACVLVVLHTPASGVNALATILSRATALNVVPATGQTPLRRGTVIVARPDHHLLVTGDQVVLTRGPRENGHRPAVDVLFRSAARVLGPRVLGIVLSGTLDDGSTGLVSIRHHGGIGMVQAPDDALHPGMPTNAIDAGAPEFVLPVAAMAARLTELTGVEVPDAPDRDDDLLTRELAVAALDPAALHRSDPPGRPAGFGCPDCYGSLFEIEEHGQVRYRCRVGHAWSMSSLLARSDAATEGALWMALRALEEKAALARQMSGRATDSGQKLVAARFADNSTEAWEAAELVRRLLLRGPSPEIDPAAEKL</sequence>
<dbReference type="EMBL" id="BAAAZO010000001">
    <property type="protein sequence ID" value="GAA3594791.1"/>
    <property type="molecule type" value="Genomic_DNA"/>
</dbReference>
<keyword evidence="4" id="KW-0145">Chemotaxis</keyword>
<feature type="active site" evidence="4">
    <location>
        <position position="39"/>
    </location>
</feature>
<dbReference type="PROSITE" id="PS50122">
    <property type="entry name" value="CHEB"/>
    <property type="match status" value="1"/>
</dbReference>
<name>A0ABP6Z0U7_9ACTN</name>
<dbReference type="CDD" id="cd16433">
    <property type="entry name" value="CheB"/>
    <property type="match status" value="1"/>
</dbReference>
<dbReference type="Proteomes" id="UP001501074">
    <property type="component" value="Unassembled WGS sequence"/>
</dbReference>
<protein>
    <recommendedName>
        <fullName evidence="2">protein-glutamate methylesterase</fullName>
        <ecNumber evidence="2">3.1.1.61</ecNumber>
    </recommendedName>
</protein>
<keyword evidence="1 4" id="KW-0378">Hydrolase</keyword>
<keyword evidence="7" id="KW-1185">Reference proteome</keyword>
<evidence type="ECO:0000256" key="3">
    <source>
        <dbReference type="ARBA" id="ARBA00048267"/>
    </source>
</evidence>
<evidence type="ECO:0000259" key="5">
    <source>
        <dbReference type="PROSITE" id="PS50122"/>
    </source>
</evidence>
<proteinExistence type="predicted"/>
<evidence type="ECO:0000256" key="2">
    <source>
        <dbReference type="ARBA" id="ARBA00039140"/>
    </source>
</evidence>
<organism evidence="6 7">
    <name type="scientific">Kineosporia mesophila</name>
    <dbReference type="NCBI Taxonomy" id="566012"/>
    <lineage>
        <taxon>Bacteria</taxon>
        <taxon>Bacillati</taxon>
        <taxon>Actinomycetota</taxon>
        <taxon>Actinomycetes</taxon>
        <taxon>Kineosporiales</taxon>
        <taxon>Kineosporiaceae</taxon>
        <taxon>Kineosporia</taxon>
    </lineage>
</organism>
<dbReference type="EC" id="3.1.1.61" evidence="2"/>
<evidence type="ECO:0000256" key="1">
    <source>
        <dbReference type="ARBA" id="ARBA00022801"/>
    </source>
</evidence>
<accession>A0ABP6Z0U7</accession>
<dbReference type="Gene3D" id="3.40.50.180">
    <property type="entry name" value="Methylesterase CheB, C-terminal domain"/>
    <property type="match status" value="1"/>
</dbReference>
<gene>
    <name evidence="6" type="ORF">GCM10022223_07360</name>
</gene>
<dbReference type="PANTHER" id="PTHR42872:SF6">
    <property type="entry name" value="PROTEIN-GLUTAMATE METHYLESTERASE_PROTEIN-GLUTAMINE GLUTAMINASE"/>
    <property type="match status" value="1"/>
</dbReference>
<evidence type="ECO:0000313" key="7">
    <source>
        <dbReference type="Proteomes" id="UP001501074"/>
    </source>
</evidence>
<dbReference type="Pfam" id="PF01339">
    <property type="entry name" value="CheB_methylest"/>
    <property type="match status" value="1"/>
</dbReference>